<gene>
    <name evidence="2" type="ORF">HYALB_00010620</name>
</gene>
<dbReference type="InterPro" id="IPR008160">
    <property type="entry name" value="Collagen"/>
</dbReference>
<feature type="compositionally biased region" description="Low complexity" evidence="1">
    <location>
        <begin position="50"/>
        <end position="69"/>
    </location>
</feature>
<evidence type="ECO:0000256" key="1">
    <source>
        <dbReference type="SAM" id="MobiDB-lite"/>
    </source>
</evidence>
<feature type="compositionally biased region" description="Low complexity" evidence="1">
    <location>
        <begin position="77"/>
        <end position="95"/>
    </location>
</feature>
<dbReference type="InterPro" id="IPR050938">
    <property type="entry name" value="Collagen_Structural_Proteins"/>
</dbReference>
<feature type="region of interest" description="Disordered" evidence="1">
    <location>
        <begin position="1"/>
        <end position="107"/>
    </location>
</feature>
<dbReference type="Pfam" id="PF01391">
    <property type="entry name" value="Collagen"/>
    <property type="match status" value="1"/>
</dbReference>
<keyword evidence="3" id="KW-1185">Reference proteome</keyword>
<dbReference type="EMBL" id="CAJVRM010000179">
    <property type="protein sequence ID" value="CAG8976484.1"/>
    <property type="molecule type" value="Genomic_DNA"/>
</dbReference>
<dbReference type="PANTHER" id="PTHR37456">
    <property type="entry name" value="SI:CH211-266K2.1"/>
    <property type="match status" value="1"/>
</dbReference>
<sequence length="491" mass="50710">MVWHDRLFKGPSGPKGDQGNPGPTGSVGPVGPSGPSGASGAKGDQGDAGPTGSVGPIGPSGPSGASGAKGDQGDIGPTGSVGPVGPSGPSGASGAKGDQGDGRLDLRGRPDLREIKENQGQLEALAPQDHKETKANKVTDVVTAPTATATPPPVQPQDDPGYGTQTCNQPGHDMGFEVTPDHPTLIPWTFTSPADTGVQYNFSVPSVTDGSDSTPFSGQQTARIRFTGTGTLADFHQDNIILCEDSDYTFTASIKRGSKFAKSDCHIDWSIGGGPNDDTFRSLGRTTLDATQGTWQTHTGFVENSGSTVRSWTLNAQFPCDSLTETPFGSLYFDNFSITKGSSTSTSPPTTLQTTTSSSSSSSSSKTSSASTTPTACPVAVSGQTCARKAFGGSGNPVAYDDFTDYSGTNPVTPQACHTKCLLDSRCKSFQVGEGTGTEGACFLYDTLTSIVAANENSPYTFYDVGYPNYSPTGCPGGTRKVRRNVVERAF</sequence>
<dbReference type="AlphaFoldDB" id="A0A9N9Q622"/>
<feature type="region of interest" description="Disordered" evidence="1">
    <location>
        <begin position="341"/>
        <end position="377"/>
    </location>
</feature>
<feature type="compositionally biased region" description="Low complexity" evidence="1">
    <location>
        <begin position="20"/>
        <end position="42"/>
    </location>
</feature>
<reference evidence="2" key="1">
    <citation type="submission" date="2021-07" db="EMBL/GenBank/DDBJ databases">
        <authorList>
            <person name="Durling M."/>
        </authorList>
    </citation>
    <scope>NUCLEOTIDE SEQUENCE</scope>
</reference>
<comment type="caution">
    <text evidence="2">The sequence shown here is derived from an EMBL/GenBank/DDBJ whole genome shotgun (WGS) entry which is preliminary data.</text>
</comment>
<protein>
    <submittedName>
        <fullName evidence="2">Uncharacterized protein</fullName>
    </submittedName>
</protein>
<dbReference type="Proteomes" id="UP000701801">
    <property type="component" value="Unassembled WGS sequence"/>
</dbReference>
<accession>A0A9N9Q622</accession>
<evidence type="ECO:0000313" key="2">
    <source>
        <dbReference type="EMBL" id="CAG8976484.1"/>
    </source>
</evidence>
<name>A0A9N9Q622_9HELO</name>
<proteinExistence type="predicted"/>
<evidence type="ECO:0000313" key="3">
    <source>
        <dbReference type="Proteomes" id="UP000701801"/>
    </source>
</evidence>
<dbReference type="OrthoDB" id="5985073at2759"/>
<dbReference type="PANTHER" id="PTHR37456:SF6">
    <property type="entry name" value="COLLAGEN ALPHA-1(XXIII) CHAIN-LIKE ISOFORM X2"/>
    <property type="match status" value="1"/>
</dbReference>
<feature type="compositionally biased region" description="Low complexity" evidence="1">
    <location>
        <begin position="342"/>
        <end position="375"/>
    </location>
</feature>
<organism evidence="2 3">
    <name type="scientific">Hymenoscyphus albidus</name>
    <dbReference type="NCBI Taxonomy" id="595503"/>
    <lineage>
        <taxon>Eukaryota</taxon>
        <taxon>Fungi</taxon>
        <taxon>Dikarya</taxon>
        <taxon>Ascomycota</taxon>
        <taxon>Pezizomycotina</taxon>
        <taxon>Leotiomycetes</taxon>
        <taxon>Helotiales</taxon>
        <taxon>Helotiaceae</taxon>
        <taxon>Hymenoscyphus</taxon>
    </lineage>
</organism>
<feature type="compositionally biased region" description="Basic and acidic residues" evidence="1">
    <location>
        <begin position="98"/>
        <end position="107"/>
    </location>
</feature>